<proteinExistence type="predicted"/>
<accession>I7JU01</accession>
<dbReference type="VEuPathDB" id="MicrosporidiaDB:ECU07_0965"/>
<reference evidence="2 3" key="1">
    <citation type="journal article" date="2001" name="Nature">
        <title>Genome sequence and gene compaction of the eukaryote parasite Encephalitozoon cuniculi.</title>
        <authorList>
            <person name="Katinka M.D."/>
            <person name="Duprat S."/>
            <person name="Cornillot E."/>
            <person name="Metenier G."/>
            <person name="Thomarat F."/>
            <person name="Prensier G."/>
            <person name="Barbe V."/>
            <person name="Peyretaillade E."/>
            <person name="Brottier P."/>
            <person name="Wincker P."/>
            <person name="Delbac F."/>
            <person name="El Alaoui H."/>
            <person name="Peyret P."/>
            <person name="Saurin W."/>
            <person name="Gouy M."/>
            <person name="Weissenbach J."/>
            <person name="Vivares C.P."/>
        </authorList>
    </citation>
    <scope>NUCLEOTIDE SEQUENCE [LARGE SCALE GENOMIC DNA]</scope>
    <source>
        <strain evidence="2 3">GB-M1</strain>
    </source>
</reference>
<dbReference type="KEGG" id="ecu:ECU07_0965"/>
<dbReference type="AlphaFoldDB" id="I7JU01"/>
<evidence type="ECO:0000313" key="2">
    <source>
        <dbReference type="EMBL" id="CCI73954.1"/>
    </source>
</evidence>
<keyword evidence="3" id="KW-1185">Reference proteome</keyword>
<dbReference type="OrthoDB" id="2196035at2759"/>
<evidence type="ECO:0000313" key="3">
    <source>
        <dbReference type="Proteomes" id="UP000000819"/>
    </source>
</evidence>
<dbReference type="Proteomes" id="UP000000819">
    <property type="component" value="Chromosome VII"/>
</dbReference>
<organism evidence="2 3">
    <name type="scientific">Encephalitozoon cuniculi (strain GB-M1)</name>
    <name type="common">Microsporidian parasite</name>
    <dbReference type="NCBI Taxonomy" id="284813"/>
    <lineage>
        <taxon>Eukaryota</taxon>
        <taxon>Fungi</taxon>
        <taxon>Fungi incertae sedis</taxon>
        <taxon>Microsporidia</taxon>
        <taxon>Unikaryonidae</taxon>
        <taxon>Encephalitozoon</taxon>
    </lineage>
</organism>
<gene>
    <name evidence="2" type="ordered locus">ECU07_0965</name>
</gene>
<feature type="compositionally biased region" description="Basic and acidic residues" evidence="1">
    <location>
        <begin position="67"/>
        <end position="79"/>
    </location>
</feature>
<name>I7JU01_ENCCU</name>
<dbReference type="InParanoid" id="I7JU01"/>
<dbReference type="EMBL" id="AL590447">
    <property type="protein sequence ID" value="CCI73954.1"/>
    <property type="molecule type" value="Genomic_DNA"/>
</dbReference>
<dbReference type="RefSeq" id="NP_001402511.1">
    <property type="nucleotide sequence ID" value="NM_001415186.1"/>
</dbReference>
<dbReference type="GeneID" id="77136381"/>
<dbReference type="HOGENOM" id="CLU_2558274_0_0_1"/>
<protein>
    <submittedName>
        <fullName evidence="2">ECU07_0965 protein</fullName>
    </submittedName>
</protein>
<reference evidence="2 3" key="2">
    <citation type="journal article" date="2009" name="BMC Genomics">
        <title>Identification of transcriptional signals in Encephalitozoon cuniculi widespread among Microsporidia phylum: support for accurate structural genome annotation.</title>
        <authorList>
            <person name="Peyretaillade E."/>
            <person name="Goncalves O."/>
            <person name="Terrat S."/>
            <person name="Dugat-Bony E."/>
            <person name="Wincker P."/>
            <person name="Cornman R.S."/>
            <person name="Evans J.D."/>
            <person name="Delbac F."/>
            <person name="Peyret P."/>
        </authorList>
    </citation>
    <scope>NUCLEOTIDE SEQUENCE [LARGE SCALE GENOMIC DNA]</scope>
    <source>
        <strain evidence="2 3">GB-M1</strain>
    </source>
</reference>
<sequence>MDNIFERLLLDTRFTTNKIPKRFLLRRVGLGYAVRHQRISRDDIRPCLKTRRAIERTDCFQEDEEDAGRSELVRKRPRP</sequence>
<evidence type="ECO:0000256" key="1">
    <source>
        <dbReference type="SAM" id="MobiDB-lite"/>
    </source>
</evidence>
<feature type="region of interest" description="Disordered" evidence="1">
    <location>
        <begin position="60"/>
        <end position="79"/>
    </location>
</feature>